<keyword evidence="5" id="KW-1185">Reference proteome</keyword>
<dbReference type="Pfam" id="PF24676">
    <property type="entry name" value="DUF7656"/>
    <property type="match status" value="2"/>
</dbReference>
<dbReference type="InterPro" id="IPR056072">
    <property type="entry name" value="SNTX_MACPF/CDC-like_dom"/>
</dbReference>
<reference evidence="4" key="1">
    <citation type="submission" date="2021-06" db="EMBL/GenBank/DDBJ databases">
        <authorList>
            <person name="Hodson N. C."/>
            <person name="Mongue J. A."/>
            <person name="Jaron S. K."/>
        </authorList>
    </citation>
    <scope>NUCLEOTIDE SEQUENCE</scope>
</reference>
<feature type="domain" description="DUF7656" evidence="3">
    <location>
        <begin position="810"/>
        <end position="902"/>
    </location>
</feature>
<dbReference type="AlphaFoldDB" id="A0A8J2NXE2"/>
<evidence type="ECO:0000259" key="3">
    <source>
        <dbReference type="Pfam" id="PF24676"/>
    </source>
</evidence>
<dbReference type="InterPro" id="IPR052090">
    <property type="entry name" value="Cytolytic_pore-forming_toxin"/>
</dbReference>
<evidence type="ECO:0000256" key="1">
    <source>
        <dbReference type="SAM" id="SignalP"/>
    </source>
</evidence>
<dbReference type="InterPro" id="IPR056073">
    <property type="entry name" value="DUF7656"/>
</dbReference>
<dbReference type="PANTHER" id="PTHR31594:SF14">
    <property type="entry name" value="FIBRONECTIN TYPE-III DOMAIN-CONTAINING PROTEIN"/>
    <property type="match status" value="1"/>
</dbReference>
<evidence type="ECO:0000313" key="4">
    <source>
        <dbReference type="EMBL" id="CAG7723664.1"/>
    </source>
</evidence>
<dbReference type="Proteomes" id="UP000708208">
    <property type="component" value="Unassembled WGS sequence"/>
</dbReference>
<dbReference type="EMBL" id="CAJVCH010101409">
    <property type="protein sequence ID" value="CAG7723664.1"/>
    <property type="molecule type" value="Genomic_DNA"/>
</dbReference>
<organism evidence="4 5">
    <name type="scientific">Allacma fusca</name>
    <dbReference type="NCBI Taxonomy" id="39272"/>
    <lineage>
        <taxon>Eukaryota</taxon>
        <taxon>Metazoa</taxon>
        <taxon>Ecdysozoa</taxon>
        <taxon>Arthropoda</taxon>
        <taxon>Hexapoda</taxon>
        <taxon>Collembola</taxon>
        <taxon>Symphypleona</taxon>
        <taxon>Sminthuridae</taxon>
        <taxon>Allacma</taxon>
    </lineage>
</organism>
<proteinExistence type="predicted"/>
<comment type="caution">
    <text evidence="4">The sequence shown here is derived from an EMBL/GenBank/DDBJ whole genome shotgun (WGS) entry which is preliminary data.</text>
</comment>
<dbReference type="OrthoDB" id="10015728at2759"/>
<feature type="domain" description="SNTX MACPF/CDC-like" evidence="2">
    <location>
        <begin position="511"/>
        <end position="760"/>
    </location>
</feature>
<gene>
    <name evidence="4" type="ORF">AFUS01_LOCUS12737</name>
</gene>
<evidence type="ECO:0000259" key="2">
    <source>
        <dbReference type="Pfam" id="PF24674"/>
    </source>
</evidence>
<dbReference type="Pfam" id="PF24674">
    <property type="entry name" value="MACPF_SNTX"/>
    <property type="match status" value="2"/>
</dbReference>
<feature type="domain" description="SNTX MACPF/CDC-like" evidence="2">
    <location>
        <begin position="22"/>
        <end position="280"/>
    </location>
</feature>
<evidence type="ECO:0000313" key="5">
    <source>
        <dbReference type="Proteomes" id="UP000708208"/>
    </source>
</evidence>
<dbReference type="PANTHER" id="PTHR31594">
    <property type="entry name" value="AIG1-TYPE G DOMAIN-CONTAINING PROTEIN"/>
    <property type="match status" value="1"/>
</dbReference>
<sequence length="1014" mass="114626">MTALLLLPILAATLCGEVLSVEMPALGRYALIGELFDATANNFTGTLVFRKALPPQLGLVHQSDNPFTETTYTIYDSLSDKASFLKIGAELAIDITVSSVSLGIKGSGEFIKNEKKSRRHVEGVFAHKTLTKKESIQLTDEDVRPYVSTDILRESTATHVVTGAYYGGDVYVKFLDTNENNTDVTQIAGSLSLTLKTTQFSGNASGELNMTDSDITRAFSYSLEVFGDVTIPNIPGNALEVQNLIQKVPDLLKQVNGGKGKPMRYVLTPISEIRNALKVEGAIDKMVYQLDEDKLHRIMVTLDEISQVRQMLSDLARDFDQHVEIIPPPDRQRLRNLTADFEYTSLEFQSNVRDALVIVRTKGSQSLLTDVYRNYTLNEFSATNVRGKLQFDFEVLRRKMPFYDNFRGRNITYLGKSDSLGPFLIQAQSSIVYILYFNIELLDKDGAIWEENRELLGYIDKEWSNLAVLDCDFWTVQCAGMQHTVIQGYFKGRMGTVDARLDMPIRDESVKVLPAIGRSAKIGDLYDATTGKFTDESIFLSTKSHGDISDNPSFSLGYSKSFKSEGWEGLLREIQAPAELGSLLYREGIILEGSGEIFMPLYNPPNEMTSVVVWINRTRIETLNIDADVELFKLLDMATITRSTATHFIEKIEYGASTFVTFQNSSNPDQAFTDAQTWHGIIEDRFLTGQKKEGFILPSSNSTMKLFSDISPRFLHELDDEELATFLNGSSNYIKSYNDGKGLPVFLTLRPITILKKNFAVASRSEVVLPEHEELKREIVSQCGKLAIPVTCINRRFNFFDLALRKSVGFVHDEDTFADAFSDTNETYVYFLFFKYEWVANETASWVENSQKFFNLINSTAKFMMDCNFFRANNGSICDEVKAPAIYQFKDGKPLSKDYLKELLYQAVFEDGVMTNKLAQELNEYKQGTNQRFEEMLKSVTETAKILTTLEDATTEMGDKLNKPRRFMAWNVVARCYRPISQCLRKTLQKVELIHYTSNFYTISIGIYGTQEKI</sequence>
<keyword evidence="1" id="KW-0732">Signal</keyword>
<feature type="signal peptide" evidence="1">
    <location>
        <begin position="1"/>
        <end position="20"/>
    </location>
</feature>
<feature type="chain" id="PRO_5035275209" evidence="1">
    <location>
        <begin position="21"/>
        <end position="1014"/>
    </location>
</feature>
<feature type="domain" description="DUF7656" evidence="3">
    <location>
        <begin position="406"/>
        <end position="499"/>
    </location>
</feature>
<name>A0A8J2NXE2_9HEXA</name>
<accession>A0A8J2NXE2</accession>
<protein>
    <submittedName>
        <fullName evidence="4">Uncharacterized protein</fullName>
    </submittedName>
</protein>